<evidence type="ECO:0000256" key="14">
    <source>
        <dbReference type="ARBA" id="ARBA00023136"/>
    </source>
</evidence>
<dbReference type="UniPathway" id="UPA00070">
    <property type="reaction ID" value="UER00946"/>
</dbReference>
<dbReference type="CDD" id="cd04738">
    <property type="entry name" value="DHOD_2_like"/>
    <property type="match status" value="1"/>
</dbReference>
<accession>A0A8J9V4N8</accession>
<evidence type="ECO:0000256" key="15">
    <source>
        <dbReference type="ARBA" id="ARBA00048639"/>
    </source>
</evidence>
<protein>
    <recommendedName>
        <fullName evidence="5 16">Dihydroorotate dehydrogenase (quinone), mitochondrial</fullName>
        <shortName evidence="16">DHOdehase</shortName>
        <ecNumber evidence="4 16">1.3.5.2</ecNumber>
    </recommendedName>
</protein>
<evidence type="ECO:0000256" key="10">
    <source>
        <dbReference type="ARBA" id="ARBA00022946"/>
    </source>
</evidence>
<dbReference type="EMBL" id="OV170234">
    <property type="protein sequence ID" value="CAH0719990.1"/>
    <property type="molecule type" value="Genomic_DNA"/>
</dbReference>
<dbReference type="PANTHER" id="PTHR48109:SF4">
    <property type="entry name" value="DIHYDROOROTATE DEHYDROGENASE (QUINONE), MITOCHONDRIAL"/>
    <property type="match status" value="1"/>
</dbReference>
<feature type="domain" description="Dihydroorotate dehydrogenase catalytic" evidence="17">
    <location>
        <begin position="78"/>
        <end position="375"/>
    </location>
</feature>
<dbReference type="GO" id="GO:0006207">
    <property type="term" value="P:'de novo' pyrimidine nucleobase biosynthetic process"/>
    <property type="evidence" value="ECO:0007669"/>
    <property type="project" value="InterPro"/>
</dbReference>
<dbReference type="OrthoDB" id="14784at2759"/>
<feature type="non-terminal residue" evidence="18">
    <location>
        <position position="392"/>
    </location>
</feature>
<dbReference type="NCBIfam" id="NF003645">
    <property type="entry name" value="PRK05286.1-2"/>
    <property type="match status" value="1"/>
</dbReference>
<dbReference type="NCBIfam" id="NF003652">
    <property type="entry name" value="PRK05286.2-5"/>
    <property type="match status" value="1"/>
</dbReference>
<evidence type="ECO:0000256" key="8">
    <source>
        <dbReference type="ARBA" id="ARBA00022692"/>
    </source>
</evidence>
<dbReference type="InterPro" id="IPR050074">
    <property type="entry name" value="DHO_dehydrogenase"/>
</dbReference>
<evidence type="ECO:0000313" key="18">
    <source>
        <dbReference type="EMBL" id="CAH0719990.1"/>
    </source>
</evidence>
<dbReference type="Pfam" id="PF01180">
    <property type="entry name" value="DHO_dh"/>
    <property type="match status" value="1"/>
</dbReference>
<dbReference type="GO" id="GO:0106430">
    <property type="term" value="F:dihydroorotate dehydrogenase (quinone) activity"/>
    <property type="evidence" value="ECO:0007669"/>
    <property type="project" value="UniProtKB-EC"/>
</dbReference>
<dbReference type="Proteomes" id="UP000838878">
    <property type="component" value="Chromosome 14"/>
</dbReference>
<evidence type="ECO:0000256" key="12">
    <source>
        <dbReference type="ARBA" id="ARBA00023002"/>
    </source>
</evidence>
<comment type="subcellular location">
    <subcellularLocation>
        <location evidence="1 16">Mitochondrion inner membrane</location>
        <topology evidence="1 16">Single-pass membrane protein</topology>
    </subcellularLocation>
</comment>
<evidence type="ECO:0000256" key="7">
    <source>
        <dbReference type="ARBA" id="ARBA00022643"/>
    </source>
</evidence>
<keyword evidence="14" id="KW-0472">Membrane</keyword>
<dbReference type="GO" id="GO:0044205">
    <property type="term" value="P:'de novo' UMP biosynthetic process"/>
    <property type="evidence" value="ECO:0007669"/>
    <property type="project" value="UniProtKB-UniPathway"/>
</dbReference>
<keyword evidence="19" id="KW-1185">Reference proteome</keyword>
<dbReference type="EC" id="1.3.5.2" evidence="4 16"/>
<dbReference type="NCBIfam" id="TIGR01036">
    <property type="entry name" value="pyrD_sub2"/>
    <property type="match status" value="1"/>
</dbReference>
<sequence length="392" mass="43590">MSRKHNNLKKIKSLCYLTLGGSLSYQFIYYKKDFNGYYDNILQPLSQRLNPEWAHKLGVFAIKYGFFPSEDYKDPKVLKTRFLKYELNNPIGIAAGFDKHGDAITGLRNIGFSIVEIGSVTPEPQPGNPKPRVFRLPEDGAVINRYGFNSEGHKEVYNKIHNLDKAVLQNGLLGINLGKNKTSNDAVHDYTLGIKQFYKIADYFVINVSSPNTPGLRSLQNKEELQKLLSEVNKTLNSLQIENRPPLLLKLAPDLSLEEIQDIVSVITQTQSKIDGLIISNTTIERPLLTNQEFSRETGGLSGKPLTNKSTEMIRTMYKLTRGTIPIIGVGGVFTGKDAYEKILAGASVVQIYTALIYHGPPVVTKIKSELAQLLIKDGYNDVSAAVGKGVK</sequence>
<evidence type="ECO:0000256" key="1">
    <source>
        <dbReference type="ARBA" id="ARBA00004434"/>
    </source>
</evidence>
<keyword evidence="11" id="KW-1133">Transmembrane helix</keyword>
<keyword evidence="10" id="KW-0809">Transit peptide</keyword>
<comment type="pathway">
    <text evidence="2 16">Pyrimidine metabolism; UMP biosynthesis via de novo pathway; orotate from (S)-dihydroorotate (quinone route): step 1/1.</text>
</comment>
<proteinExistence type="inferred from homology"/>
<evidence type="ECO:0000256" key="11">
    <source>
        <dbReference type="ARBA" id="ARBA00022989"/>
    </source>
</evidence>
<keyword evidence="12 16" id="KW-0560">Oxidoreductase</keyword>
<evidence type="ECO:0000256" key="13">
    <source>
        <dbReference type="ARBA" id="ARBA00023128"/>
    </source>
</evidence>
<reference evidence="18" key="1">
    <citation type="submission" date="2021-12" db="EMBL/GenBank/DDBJ databases">
        <authorList>
            <person name="Martin H S."/>
        </authorList>
    </citation>
    <scope>NUCLEOTIDE SEQUENCE</scope>
</reference>
<dbReference type="SUPFAM" id="SSF51395">
    <property type="entry name" value="FMN-linked oxidoreductases"/>
    <property type="match status" value="1"/>
</dbReference>
<dbReference type="PROSITE" id="PS00911">
    <property type="entry name" value="DHODEHASE_1"/>
    <property type="match status" value="1"/>
</dbReference>
<dbReference type="PANTHER" id="PTHR48109">
    <property type="entry name" value="DIHYDROOROTATE DEHYDROGENASE (QUINONE), MITOCHONDRIAL-RELATED"/>
    <property type="match status" value="1"/>
</dbReference>
<dbReference type="GO" id="GO:0005743">
    <property type="term" value="C:mitochondrial inner membrane"/>
    <property type="evidence" value="ECO:0007669"/>
    <property type="project" value="UniProtKB-SubCell"/>
</dbReference>
<evidence type="ECO:0000256" key="9">
    <source>
        <dbReference type="ARBA" id="ARBA00022792"/>
    </source>
</evidence>
<evidence type="ECO:0000256" key="6">
    <source>
        <dbReference type="ARBA" id="ARBA00022630"/>
    </source>
</evidence>
<comment type="similarity">
    <text evidence="3 16">Belongs to the dihydroorotate dehydrogenase family. Type 2 subfamily.</text>
</comment>
<evidence type="ECO:0000259" key="17">
    <source>
        <dbReference type="Pfam" id="PF01180"/>
    </source>
</evidence>
<keyword evidence="13 16" id="KW-0496">Mitochondrion</keyword>
<organism evidence="18 19">
    <name type="scientific">Brenthis ino</name>
    <name type="common">lesser marbled fritillary</name>
    <dbReference type="NCBI Taxonomy" id="405034"/>
    <lineage>
        <taxon>Eukaryota</taxon>
        <taxon>Metazoa</taxon>
        <taxon>Ecdysozoa</taxon>
        <taxon>Arthropoda</taxon>
        <taxon>Hexapoda</taxon>
        <taxon>Insecta</taxon>
        <taxon>Pterygota</taxon>
        <taxon>Neoptera</taxon>
        <taxon>Endopterygota</taxon>
        <taxon>Lepidoptera</taxon>
        <taxon>Glossata</taxon>
        <taxon>Ditrysia</taxon>
        <taxon>Papilionoidea</taxon>
        <taxon>Nymphalidae</taxon>
        <taxon>Heliconiinae</taxon>
        <taxon>Argynnini</taxon>
        <taxon>Brenthis</taxon>
    </lineage>
</organism>
<comment type="cofactor">
    <cofactor evidence="16">
        <name>FMN</name>
        <dbReference type="ChEBI" id="CHEBI:58210"/>
    </cofactor>
    <text evidence="16">Binds 1 FMN per subunit.</text>
</comment>
<keyword evidence="7 16" id="KW-0288">FMN</keyword>
<evidence type="ECO:0000256" key="4">
    <source>
        <dbReference type="ARBA" id="ARBA00012791"/>
    </source>
</evidence>
<dbReference type="FunFam" id="3.20.20.70:FF:000066">
    <property type="entry name" value="Dihydroorotate dehydrogenase (quinone), mitochondrial"/>
    <property type="match status" value="1"/>
</dbReference>
<evidence type="ECO:0000313" key="19">
    <source>
        <dbReference type="Proteomes" id="UP000838878"/>
    </source>
</evidence>
<dbReference type="InterPro" id="IPR001295">
    <property type="entry name" value="Dihydroorotate_DH_CS"/>
</dbReference>
<gene>
    <name evidence="18" type="ORF">BINO364_LOCUS6270</name>
</gene>
<dbReference type="PROSITE" id="PS00912">
    <property type="entry name" value="DHODEHASE_2"/>
    <property type="match status" value="1"/>
</dbReference>
<name>A0A8J9V4N8_9NEOP</name>
<dbReference type="Gene3D" id="3.20.20.70">
    <property type="entry name" value="Aldolase class I"/>
    <property type="match status" value="1"/>
</dbReference>
<dbReference type="InterPro" id="IPR013785">
    <property type="entry name" value="Aldolase_TIM"/>
</dbReference>
<evidence type="ECO:0000256" key="5">
    <source>
        <dbReference type="ARBA" id="ARBA00017599"/>
    </source>
</evidence>
<dbReference type="InterPro" id="IPR005719">
    <property type="entry name" value="Dihydroorotate_DH_2"/>
</dbReference>
<evidence type="ECO:0000256" key="3">
    <source>
        <dbReference type="ARBA" id="ARBA00005359"/>
    </source>
</evidence>
<dbReference type="InterPro" id="IPR005720">
    <property type="entry name" value="Dihydroorotate_DH_cat"/>
</dbReference>
<keyword evidence="8" id="KW-0812">Transmembrane</keyword>
<evidence type="ECO:0000256" key="16">
    <source>
        <dbReference type="RuleBase" id="RU361255"/>
    </source>
</evidence>
<keyword evidence="6 16" id="KW-0285">Flavoprotein</keyword>
<evidence type="ECO:0000256" key="2">
    <source>
        <dbReference type="ARBA" id="ARBA00005161"/>
    </source>
</evidence>
<keyword evidence="9 16" id="KW-0999">Mitochondrion inner membrane</keyword>
<comment type="catalytic activity">
    <reaction evidence="15 16">
        <text>(S)-dihydroorotate + a quinone = orotate + a quinol</text>
        <dbReference type="Rhea" id="RHEA:30187"/>
        <dbReference type="ChEBI" id="CHEBI:24646"/>
        <dbReference type="ChEBI" id="CHEBI:30839"/>
        <dbReference type="ChEBI" id="CHEBI:30864"/>
        <dbReference type="ChEBI" id="CHEBI:132124"/>
        <dbReference type="EC" id="1.3.5.2"/>
    </reaction>
</comment>
<dbReference type="AlphaFoldDB" id="A0A8J9V4N8"/>